<dbReference type="STRING" id="8154.ENSACLP00000036703"/>
<feature type="coiled-coil region" evidence="4">
    <location>
        <begin position="632"/>
        <end position="710"/>
    </location>
</feature>
<dbReference type="FunFam" id="3.40.50.300:FF:000366">
    <property type="entry name" value="GTPase, IMAP family member 2"/>
    <property type="match status" value="1"/>
</dbReference>
<proteinExistence type="inferred from homology"/>
<feature type="domain" description="AIG1-type G" evidence="5">
    <location>
        <begin position="416"/>
        <end position="617"/>
    </location>
</feature>
<evidence type="ECO:0000313" key="6">
    <source>
        <dbReference type="Ensembl" id="ENSACLP00000036703.2"/>
    </source>
</evidence>
<organism evidence="6 7">
    <name type="scientific">Astatotilapia calliptera</name>
    <name type="common">Eastern happy</name>
    <name type="synonym">Chromis callipterus</name>
    <dbReference type="NCBI Taxonomy" id="8154"/>
    <lineage>
        <taxon>Eukaryota</taxon>
        <taxon>Metazoa</taxon>
        <taxon>Chordata</taxon>
        <taxon>Craniata</taxon>
        <taxon>Vertebrata</taxon>
        <taxon>Euteleostomi</taxon>
        <taxon>Actinopterygii</taxon>
        <taxon>Neopterygii</taxon>
        <taxon>Teleostei</taxon>
        <taxon>Neoteleostei</taxon>
        <taxon>Acanthomorphata</taxon>
        <taxon>Ovalentaria</taxon>
        <taxon>Cichlomorphae</taxon>
        <taxon>Cichliformes</taxon>
        <taxon>Cichlidae</taxon>
        <taxon>African cichlids</taxon>
        <taxon>Pseudocrenilabrinae</taxon>
        <taxon>Haplochromini</taxon>
        <taxon>Astatotilapia</taxon>
    </lineage>
</organism>
<comment type="similarity">
    <text evidence="1">Belongs to the TRAFAC class TrmE-Era-EngA-EngB-Septin-like GTPase superfamily. AIG1/Toc34/Toc159-like paraseptin GTPase family. IAN subfamily.</text>
</comment>
<dbReference type="GeneTree" id="ENSGT00940000164100"/>
<dbReference type="RefSeq" id="XP_026042360.1">
    <property type="nucleotide sequence ID" value="XM_026186575.1"/>
</dbReference>
<feature type="coiled-coil region" evidence="4">
    <location>
        <begin position="762"/>
        <end position="866"/>
    </location>
</feature>
<dbReference type="Ensembl" id="ENSACLT00000037575.2">
    <property type="protein sequence ID" value="ENSACLP00000036703.2"/>
    <property type="gene ID" value="ENSACLG00000024859.2"/>
</dbReference>
<dbReference type="Gene3D" id="3.40.50.300">
    <property type="entry name" value="P-loop containing nucleotide triphosphate hydrolases"/>
    <property type="match status" value="3"/>
</dbReference>
<accession>A0A3P8R4C9</accession>
<keyword evidence="3" id="KW-0342">GTP-binding</keyword>
<evidence type="ECO:0000313" key="7">
    <source>
        <dbReference type="Proteomes" id="UP000265100"/>
    </source>
</evidence>
<dbReference type="OMA" id="EQCNDFR"/>
<dbReference type="PROSITE" id="PS51720">
    <property type="entry name" value="G_AIG1"/>
    <property type="match status" value="1"/>
</dbReference>
<dbReference type="AlphaFoldDB" id="A0A3P8R4C9"/>
<evidence type="ECO:0000256" key="4">
    <source>
        <dbReference type="SAM" id="Coils"/>
    </source>
</evidence>
<evidence type="ECO:0000256" key="3">
    <source>
        <dbReference type="ARBA" id="ARBA00023134"/>
    </source>
</evidence>
<keyword evidence="7" id="KW-1185">Reference proteome</keyword>
<dbReference type="SUPFAM" id="SSF52540">
    <property type="entry name" value="P-loop containing nucleoside triphosphate hydrolases"/>
    <property type="match status" value="2"/>
</dbReference>
<name>A0A3P8R4C9_ASTCA</name>
<keyword evidence="4" id="KW-0175">Coiled coil</keyword>
<dbReference type="PANTHER" id="PTHR10903:SF170">
    <property type="entry name" value="GTPASE IMAP FAMILY MEMBER 7"/>
    <property type="match status" value="1"/>
</dbReference>
<dbReference type="PANTHER" id="PTHR10903">
    <property type="entry name" value="GTPASE, IMAP FAMILY MEMBER-RELATED"/>
    <property type="match status" value="1"/>
</dbReference>
<reference evidence="6" key="3">
    <citation type="submission" date="2025-09" db="UniProtKB">
        <authorList>
            <consortium name="Ensembl"/>
        </authorList>
    </citation>
    <scope>IDENTIFICATION</scope>
</reference>
<reference evidence="6" key="1">
    <citation type="submission" date="2018-05" db="EMBL/GenBank/DDBJ databases">
        <authorList>
            <person name="Datahose"/>
        </authorList>
    </citation>
    <scope>NUCLEOTIDE SEQUENCE</scope>
</reference>
<dbReference type="GO" id="GO:0005525">
    <property type="term" value="F:GTP binding"/>
    <property type="evidence" value="ECO:0007669"/>
    <property type="project" value="UniProtKB-KW"/>
</dbReference>
<evidence type="ECO:0000256" key="1">
    <source>
        <dbReference type="ARBA" id="ARBA00008535"/>
    </source>
</evidence>
<dbReference type="Bgee" id="ENSACLG00000024859">
    <property type="expression patterns" value="Expressed in anal fin and 1 other cell type or tissue"/>
</dbReference>
<dbReference type="Proteomes" id="UP000265100">
    <property type="component" value="Chromosome 12"/>
</dbReference>
<dbReference type="InterPro" id="IPR027417">
    <property type="entry name" value="P-loop_NTPase"/>
</dbReference>
<dbReference type="InterPro" id="IPR045058">
    <property type="entry name" value="GIMA/IAN/Toc"/>
</dbReference>
<dbReference type="GeneID" id="113033149"/>
<sequence length="947" mass="111439">MATVSELRIVILGKNNDDKTTLSTFISERYDCPYQKKNKQFTEIKGEWRRTPFTLLKTSNIFIVPAERVRYEIKMCIAHCQPGPNVLLLLVNPLDFTEDDRQKMKFIVSFFGRDAFKHSLVITTRNDRGGNSSVNQLVQDCRQRQHKIRLDEKYFLEHDLQELMKQMEKIVSDNRGYLTFTEDADPIVVPTTTKSPLNLILCGRNESLKTSAVNAILGQRKCIPSKSSSELTKHQAEVCGRRVSVLELPTLHGKPKETAMNESCKCVDLCEPEGVHAFMLVLPLDHPTDEDKKELEAIKNTFKSVIDKFTVLLFIVENPNLDQSSAVEKILIDNKDIQELYRRCGKQHIVFDIKDKHQVADLLRTVETMRTVGCRSFTKDMFPKPPLKPVSRHVSLLKPENYRHRWTPPIRMVQSREPLRMVLIGKTGSGKSATGNTMLGKQCFYSKVCLKSVTSVCQKETGVIDGRPVVVVDTPGLFDTILSNKEVEQELVKCISLLAPGPHVFLLVVQIGRFTKEEKDTVELIQNFFGKKTKDFIIVIFTRGDDLRGQTFESYIKEDSEGFLKQLSADCEGRYHVFNNNDHNNRSQVSHLLTKIEMMVRKNGGGYYTSEMFQEAEAAIQMEMQKIMKDKARKIESEKRDLIRKYEEEMQVKRNKLTHLTAKFEEEIKANQAQVAKKMEGCIKNQQENMNRERKKREEEQRTKKLEEKDQIYKWDKEDEALQKEIQRRVIPDGILLQNREIIRKERKAWEEERRAWWDKQCLEEEERFWEEQRQLKKLREEAMQELERYEIKRRQEERIGREQEERQLKENYRKELGEMMRKHEEEARKQAEECNEFRQRFNQDLSAEMEKYRNETEDLRQSQQNQNDFMIMQLRRKKAYDKDFDKLQKRQQIQMTNLKLSSLHFDSKEQLNKQIDELKKAHQEEINEWIQEHVKKATQNSACSIL</sequence>
<reference evidence="6" key="2">
    <citation type="submission" date="2025-08" db="UniProtKB">
        <authorList>
            <consortium name="Ensembl"/>
        </authorList>
    </citation>
    <scope>IDENTIFICATION</scope>
</reference>
<dbReference type="CDD" id="cd01852">
    <property type="entry name" value="AIG1"/>
    <property type="match status" value="1"/>
</dbReference>
<dbReference type="InterPro" id="IPR006703">
    <property type="entry name" value="G_AIG1"/>
</dbReference>
<keyword evidence="2" id="KW-0547">Nucleotide-binding</keyword>
<evidence type="ECO:0000256" key="2">
    <source>
        <dbReference type="ARBA" id="ARBA00022741"/>
    </source>
</evidence>
<protein>
    <recommendedName>
        <fullName evidence="5">AIG1-type G domain-containing protein</fullName>
    </recommendedName>
</protein>
<dbReference type="Pfam" id="PF04548">
    <property type="entry name" value="AIG1"/>
    <property type="match status" value="3"/>
</dbReference>
<evidence type="ECO:0000259" key="5">
    <source>
        <dbReference type="PROSITE" id="PS51720"/>
    </source>
</evidence>